<dbReference type="Proteomes" id="UP000019254">
    <property type="component" value="Unassembled WGS sequence"/>
</dbReference>
<dbReference type="RefSeq" id="WP_036077747.1">
    <property type="nucleotide sequence ID" value="NZ_AODE01000010.1"/>
</dbReference>
<evidence type="ECO:0000313" key="1">
    <source>
        <dbReference type="EMBL" id="EUJ31587.1"/>
    </source>
</evidence>
<reference evidence="1 2" key="1">
    <citation type="journal article" date="2014" name="Int. J. Syst. Evol. Microbiol.">
        <title>Listeria floridensis sp. nov., Listeria aquatica sp. nov., Listeria cornellensis sp. nov., Listeria riparia sp. nov. and Listeria grandensis sp. nov., from agricultural and natural environments.</title>
        <authorList>
            <person name="den Bakker H.C."/>
            <person name="Warchocki S."/>
            <person name="Wright E.M."/>
            <person name="Allred A.F."/>
            <person name="Ahlstrom C."/>
            <person name="Manuel C.S."/>
            <person name="Stasiewicz M.J."/>
            <person name="Burrell A."/>
            <person name="Roof S."/>
            <person name="Strawn L."/>
            <person name="Fortes E.D."/>
            <person name="Nightingale K.K."/>
            <person name="Kephart D."/>
            <person name="Wiedmann M."/>
        </authorList>
    </citation>
    <scope>NUCLEOTIDE SEQUENCE [LARGE SCALE GENOMIC DNA]</scope>
    <source>
        <strain evidence="2">FSL F6-969</strain>
    </source>
</reference>
<organism evidence="1 2">
    <name type="scientific">Listeria cornellensis FSL F6-0969</name>
    <dbReference type="NCBI Taxonomy" id="1265820"/>
    <lineage>
        <taxon>Bacteria</taxon>
        <taxon>Bacillati</taxon>
        <taxon>Bacillota</taxon>
        <taxon>Bacilli</taxon>
        <taxon>Bacillales</taxon>
        <taxon>Listeriaceae</taxon>
        <taxon>Listeria</taxon>
    </lineage>
</organism>
<dbReference type="EMBL" id="AODE01000010">
    <property type="protein sequence ID" value="EUJ31587.1"/>
    <property type="molecule type" value="Genomic_DNA"/>
</dbReference>
<proteinExistence type="predicted"/>
<dbReference type="AlphaFoldDB" id="W7C3C6"/>
<name>W7C3C6_9LIST</name>
<comment type="caution">
    <text evidence="1">The sequence shown here is derived from an EMBL/GenBank/DDBJ whole genome shotgun (WGS) entry which is preliminary data.</text>
</comment>
<dbReference type="OrthoDB" id="2366279at2"/>
<dbReference type="Pfam" id="PF07252">
    <property type="entry name" value="DUF1433"/>
    <property type="match status" value="1"/>
</dbReference>
<dbReference type="InterPro" id="IPR009881">
    <property type="entry name" value="DUF1433"/>
</dbReference>
<gene>
    <name evidence="1" type="ORF">PCORN_04582</name>
</gene>
<dbReference type="STRING" id="1265820.PCORN_04582"/>
<protein>
    <submittedName>
        <fullName evidence="1">Uncharacterized protein</fullName>
    </submittedName>
</protein>
<dbReference type="PATRIC" id="fig|1265820.5.peg.906"/>
<dbReference type="Gene3D" id="3.10.450.130">
    <property type="entry name" value="folded 79 residue fragment of lin0334 like domains"/>
    <property type="match status" value="1"/>
</dbReference>
<sequence length="95" mass="10902">MKKKQSDRIAVEKNRIEIYFKYNYKDIHNITITDVGKNPMGTDYIDGYANGDEKLNFSASVYDKHFENGIVMSAELGDLAKYDVDKSVSEIEILE</sequence>
<evidence type="ECO:0000313" key="2">
    <source>
        <dbReference type="Proteomes" id="UP000019254"/>
    </source>
</evidence>
<keyword evidence="2" id="KW-1185">Reference proteome</keyword>
<accession>W7C3C6</accession>